<dbReference type="Pfam" id="PF04548">
    <property type="entry name" value="AIG1"/>
    <property type="match status" value="1"/>
</dbReference>
<dbReference type="PANTHER" id="PTHR10903">
    <property type="entry name" value="GTPASE, IMAP FAMILY MEMBER-RELATED"/>
    <property type="match status" value="1"/>
</dbReference>
<dbReference type="GeneID" id="115027756"/>
<evidence type="ECO:0000256" key="3">
    <source>
        <dbReference type="ARBA" id="ARBA00023134"/>
    </source>
</evidence>
<evidence type="ECO:0000256" key="4">
    <source>
        <dbReference type="SAM" id="MobiDB-lite"/>
    </source>
</evidence>
<dbReference type="CDD" id="cd01852">
    <property type="entry name" value="AIG1"/>
    <property type="match status" value="1"/>
</dbReference>
<feature type="compositionally biased region" description="Basic residues" evidence="4">
    <location>
        <begin position="255"/>
        <end position="264"/>
    </location>
</feature>
<sequence>PPPLVPGTQQSGSRKQKKTDDLRIILVGKTGAGKSAAGNTILGREAFQSELSSSSWTYQCKRAEGEVGGRKVAVIDTPGLFDTNFTEEEVLKKIKTCISLSAPGPHAFLVVLRLGRFTKEEQETVRMILSTFGEEAAQYSIVLFTHGDKLKTQSIESFVSKSEELKVLIQECNGRYHVFNNQVKDQVQSDQLLEKIVGMTLDNGGEHYTTKMFRKAKKASKKEKQRLSKELKSVEQQSRRLKAEVESEMSLTGRSMKHSKCLLQ</sequence>
<dbReference type="RefSeq" id="XP_029317101.1">
    <property type="nucleotide sequence ID" value="XM_029461241.1"/>
</dbReference>
<dbReference type="SUPFAM" id="SSF52540">
    <property type="entry name" value="P-loop containing nucleoside triphosphate hydrolases"/>
    <property type="match status" value="1"/>
</dbReference>
<evidence type="ECO:0000313" key="7">
    <source>
        <dbReference type="RefSeq" id="XP_029317101.1"/>
    </source>
</evidence>
<dbReference type="FunFam" id="3.40.50.300:FF:000366">
    <property type="entry name" value="GTPase, IMAP family member 2"/>
    <property type="match status" value="1"/>
</dbReference>
<dbReference type="Gene3D" id="3.40.50.300">
    <property type="entry name" value="P-loop containing nucleotide triphosphate hydrolases"/>
    <property type="match status" value="1"/>
</dbReference>
<dbReference type="GO" id="GO:0005525">
    <property type="term" value="F:GTP binding"/>
    <property type="evidence" value="ECO:0007669"/>
    <property type="project" value="UniProtKB-KW"/>
</dbReference>
<feature type="region of interest" description="Disordered" evidence="4">
    <location>
        <begin position="1"/>
        <end position="20"/>
    </location>
</feature>
<evidence type="ECO:0000259" key="5">
    <source>
        <dbReference type="PROSITE" id="PS51720"/>
    </source>
</evidence>
<name>A0A6J2S394_COTGO</name>
<keyword evidence="2" id="KW-0547">Nucleotide-binding</keyword>
<feature type="domain" description="AIG1-type G" evidence="5">
    <location>
        <begin position="19"/>
        <end position="217"/>
    </location>
</feature>
<protein>
    <submittedName>
        <fullName evidence="7">GTPase IMAP family member 7-like</fullName>
    </submittedName>
</protein>
<feature type="compositionally biased region" description="Basic and acidic residues" evidence="4">
    <location>
        <begin position="225"/>
        <end position="245"/>
    </location>
</feature>
<gene>
    <name evidence="7" type="primary">LOC115027756</name>
</gene>
<evidence type="ECO:0000256" key="1">
    <source>
        <dbReference type="ARBA" id="ARBA00008535"/>
    </source>
</evidence>
<feature type="non-terminal residue" evidence="7">
    <location>
        <position position="1"/>
    </location>
</feature>
<evidence type="ECO:0000313" key="6">
    <source>
        <dbReference type="Proteomes" id="UP000504630"/>
    </source>
</evidence>
<dbReference type="InterPro" id="IPR006703">
    <property type="entry name" value="G_AIG1"/>
</dbReference>
<dbReference type="OrthoDB" id="5985928at2759"/>
<comment type="similarity">
    <text evidence="1">Belongs to the TRAFAC class TrmE-Era-EngA-EngB-Septin-like GTPase superfamily. AIG1/Toc34/Toc159-like paraseptin GTPase family. IAN subfamily.</text>
</comment>
<organism evidence="6 7">
    <name type="scientific">Cottoperca gobio</name>
    <name type="common">Frogmouth</name>
    <name type="synonym">Aphritis gobio</name>
    <dbReference type="NCBI Taxonomy" id="56716"/>
    <lineage>
        <taxon>Eukaryota</taxon>
        <taxon>Metazoa</taxon>
        <taxon>Chordata</taxon>
        <taxon>Craniata</taxon>
        <taxon>Vertebrata</taxon>
        <taxon>Euteleostomi</taxon>
        <taxon>Actinopterygii</taxon>
        <taxon>Neopterygii</taxon>
        <taxon>Teleostei</taxon>
        <taxon>Neoteleostei</taxon>
        <taxon>Acanthomorphata</taxon>
        <taxon>Eupercaria</taxon>
        <taxon>Perciformes</taxon>
        <taxon>Notothenioidei</taxon>
        <taxon>Bovichtidae</taxon>
        <taxon>Cottoperca</taxon>
    </lineage>
</organism>
<dbReference type="Proteomes" id="UP000504630">
    <property type="component" value="Chromosome 22"/>
</dbReference>
<dbReference type="PANTHER" id="PTHR10903:SF112">
    <property type="entry name" value="SI:CH211-113E8.5"/>
    <property type="match status" value="1"/>
</dbReference>
<dbReference type="InParanoid" id="A0A6J2S394"/>
<reference evidence="7" key="1">
    <citation type="submission" date="2025-08" db="UniProtKB">
        <authorList>
            <consortium name="RefSeq"/>
        </authorList>
    </citation>
    <scope>IDENTIFICATION</scope>
</reference>
<feature type="region of interest" description="Disordered" evidence="4">
    <location>
        <begin position="214"/>
        <end position="264"/>
    </location>
</feature>
<dbReference type="InterPro" id="IPR027417">
    <property type="entry name" value="P-loop_NTPase"/>
</dbReference>
<keyword evidence="3" id="KW-0342">GTP-binding</keyword>
<feature type="compositionally biased region" description="Basic residues" evidence="4">
    <location>
        <begin position="214"/>
        <end position="224"/>
    </location>
</feature>
<evidence type="ECO:0000256" key="2">
    <source>
        <dbReference type="ARBA" id="ARBA00022741"/>
    </source>
</evidence>
<accession>A0A6J2S394</accession>
<dbReference type="InterPro" id="IPR045058">
    <property type="entry name" value="GIMA/IAN/Toc"/>
</dbReference>
<proteinExistence type="inferred from homology"/>
<keyword evidence="6" id="KW-1185">Reference proteome</keyword>
<dbReference type="PROSITE" id="PS51720">
    <property type="entry name" value="G_AIG1"/>
    <property type="match status" value="1"/>
</dbReference>
<dbReference type="KEGG" id="cgob:115027756"/>
<dbReference type="AlphaFoldDB" id="A0A6J2S394"/>